<feature type="transmembrane region" description="Helical" evidence="1">
    <location>
        <begin position="120"/>
        <end position="143"/>
    </location>
</feature>
<keyword evidence="1" id="KW-0812">Transmembrane</keyword>
<proteinExistence type="predicted"/>
<keyword evidence="3" id="KW-1185">Reference proteome</keyword>
<evidence type="ECO:0000313" key="3">
    <source>
        <dbReference type="Proteomes" id="UP000275925"/>
    </source>
</evidence>
<keyword evidence="1" id="KW-1133">Transmembrane helix</keyword>
<dbReference type="PANTHER" id="PTHR36434">
    <property type="entry name" value="MEMBRANE PROTEASE YUGP-RELATED"/>
    <property type="match status" value="1"/>
</dbReference>
<protein>
    <submittedName>
        <fullName evidence="2">Neutral zinc metallopeptidase family protein</fullName>
    </submittedName>
</protein>
<dbReference type="AlphaFoldDB" id="A0A388TGJ4"/>
<accession>A0A388TGJ4</accession>
<organism evidence="2 3">
    <name type="scientific">Candidatus Termititenax persephonae</name>
    <dbReference type="NCBI Taxonomy" id="2218525"/>
    <lineage>
        <taxon>Bacteria</taxon>
        <taxon>Bacillati</taxon>
        <taxon>Candidatus Margulisiibacteriota</taxon>
        <taxon>Candidatus Termititenacia</taxon>
        <taxon>Candidatus Termititenacales</taxon>
        <taxon>Candidatus Termititenacaceae</taxon>
        <taxon>Candidatus Termititenax</taxon>
    </lineage>
</organism>
<dbReference type="InterPro" id="IPR007395">
    <property type="entry name" value="Zn_peptidase_2"/>
</dbReference>
<feature type="transmembrane region" description="Helical" evidence="1">
    <location>
        <begin position="197"/>
        <end position="221"/>
    </location>
</feature>
<dbReference type="EMBL" id="BGZO01000019">
    <property type="protein sequence ID" value="GBR76223.1"/>
    <property type="molecule type" value="Genomic_DNA"/>
</dbReference>
<dbReference type="Proteomes" id="UP000275925">
    <property type="component" value="Unassembled WGS sequence"/>
</dbReference>
<name>A0A388TGJ4_9BACT</name>
<feature type="transmembrane region" description="Helical" evidence="1">
    <location>
        <begin position="9"/>
        <end position="27"/>
    </location>
</feature>
<feature type="transmembrane region" description="Helical" evidence="1">
    <location>
        <begin position="150"/>
        <end position="168"/>
    </location>
</feature>
<evidence type="ECO:0000313" key="2">
    <source>
        <dbReference type="EMBL" id="GBR76223.1"/>
    </source>
</evidence>
<keyword evidence="1" id="KW-0472">Membrane</keyword>
<evidence type="ECO:0000256" key="1">
    <source>
        <dbReference type="SAM" id="Phobius"/>
    </source>
</evidence>
<sequence length="228" mass="25047">MLYYGSDPFFILIIITLGLSLLAQWKVQSTYNHFAKVAAGRGLPAEEVARQILSHYGVNIPINQIGGNLTDHYDPRRKTLALSQGVYGSRSIAAYGIAAHEAGHAIQHALGYSPLRFRNWFYPAAAFGSNLGPWLFIIGLFMGLPYLTDAGIIFFAFAVIFSMVTLPVEFNASGRAIAALRSNAYLSSQELQGAQKVLSAAALTYVAATLMAVLQFARLLFLRNERRR</sequence>
<dbReference type="PANTHER" id="PTHR36434:SF1">
    <property type="entry name" value="MEMBRANE PROTEASE YUGP-RELATED"/>
    <property type="match status" value="1"/>
</dbReference>
<comment type="caution">
    <text evidence="2">The sequence shown here is derived from an EMBL/GenBank/DDBJ whole genome shotgun (WGS) entry which is preliminary data.</text>
</comment>
<reference evidence="2 3" key="1">
    <citation type="journal article" date="2019" name="ISME J.">
        <title>Genome analyses of uncultured TG2/ZB3 bacteria in 'Margulisbacteria' specifically attached to ectosymbiotic spirochetes of protists in the termite gut.</title>
        <authorList>
            <person name="Utami Y.D."/>
            <person name="Kuwahara H."/>
            <person name="Igai K."/>
            <person name="Murakami T."/>
            <person name="Sugaya K."/>
            <person name="Morikawa T."/>
            <person name="Nagura Y."/>
            <person name="Yuki M."/>
            <person name="Deevong P."/>
            <person name="Inoue T."/>
            <person name="Kihara K."/>
            <person name="Lo N."/>
            <person name="Yamada A."/>
            <person name="Ohkuma M."/>
            <person name="Hongoh Y."/>
        </authorList>
    </citation>
    <scope>NUCLEOTIDE SEQUENCE [LARGE SCALE GENOMIC DNA]</scope>
    <source>
        <strain evidence="2">NkOx7-02</strain>
    </source>
</reference>
<dbReference type="Pfam" id="PF04298">
    <property type="entry name" value="Zn_peptidase_2"/>
    <property type="match status" value="1"/>
</dbReference>
<gene>
    <name evidence="2" type="ORF">NO2_0810</name>
</gene>